<dbReference type="Proteomes" id="UP000037505">
    <property type="component" value="Unassembled WGS sequence"/>
</dbReference>
<dbReference type="InterPro" id="IPR001926">
    <property type="entry name" value="TrpB-like_PALP"/>
</dbReference>
<dbReference type="PIRSF" id="PIRSF006278">
    <property type="entry name" value="ACCD_DCysDesulf"/>
    <property type="match status" value="1"/>
</dbReference>
<dbReference type="EMBL" id="JNOM01000017">
    <property type="protein sequence ID" value="KNG90220.1"/>
    <property type="molecule type" value="Genomic_DNA"/>
</dbReference>
<evidence type="ECO:0000256" key="2">
    <source>
        <dbReference type="ARBA" id="ARBA00008639"/>
    </source>
</evidence>
<dbReference type="AlphaFoldDB" id="A0A0L1JEK3"/>
<evidence type="ECO:0000313" key="7">
    <source>
        <dbReference type="EMBL" id="KNG90220.1"/>
    </source>
</evidence>
<gene>
    <name evidence="7" type="ORF">ANOM_002054</name>
</gene>
<organism evidence="7 8">
    <name type="scientific">Aspergillus nomiae NRRL (strain ATCC 15546 / NRRL 13137 / CBS 260.88 / M93)</name>
    <dbReference type="NCBI Taxonomy" id="1509407"/>
    <lineage>
        <taxon>Eukaryota</taxon>
        <taxon>Fungi</taxon>
        <taxon>Dikarya</taxon>
        <taxon>Ascomycota</taxon>
        <taxon>Pezizomycotina</taxon>
        <taxon>Eurotiomycetes</taxon>
        <taxon>Eurotiomycetidae</taxon>
        <taxon>Eurotiales</taxon>
        <taxon>Aspergillaceae</taxon>
        <taxon>Aspergillus</taxon>
        <taxon>Aspergillus subgen. Circumdati</taxon>
    </lineage>
</organism>
<evidence type="ECO:0000313" key="8">
    <source>
        <dbReference type="Proteomes" id="UP000037505"/>
    </source>
</evidence>
<feature type="modified residue" description="N6-(pyridoxal phosphate)lysine" evidence="5">
    <location>
        <position position="64"/>
    </location>
</feature>
<comment type="cofactor">
    <cofactor evidence="1">
        <name>pyridoxal 5'-phosphate</name>
        <dbReference type="ChEBI" id="CHEBI:597326"/>
    </cofactor>
</comment>
<dbReference type="Pfam" id="PF00291">
    <property type="entry name" value="PALP"/>
    <property type="match status" value="1"/>
</dbReference>
<evidence type="ECO:0000256" key="5">
    <source>
        <dbReference type="PIRSR" id="PIRSR006278-2"/>
    </source>
</evidence>
<evidence type="ECO:0000259" key="6">
    <source>
        <dbReference type="Pfam" id="PF00291"/>
    </source>
</evidence>
<sequence length="402" mass="43536">MSFSLPETFAKLPRYPLLYPSPSPIHPLPALTRYLNPNPKAAPAVSLFAKREDHSSPLACAGNKYRKLEYIVPDILANSSPHGLGERSGAKAITTLVTEGAIQSNHTVQVASVARRLGLEAIVILHKATGGGLTASSDKNAFLRTGNVQIARLLGAEVRMLENSSTVDDGDPITPILEELRAQGKAPYWIPSGASLHPLGGLGYARCAFEIAAQEKEQLGGNGRFEYIFVACGSGSTVGGLIAGFKLLQKIEAQTRQEEKEERVIGRKVIGILTSPTKPQEYHEGRVLNFARRAARLIGLDPERDITPEDVHLDDRFAGTAYGELDPTSKEILALIAQEEGVIVDPVYTVKVMRGAMHWVQEGELIRDWASRLETSSSGNRVNALFIHTGGQTALSAYADIR</sequence>
<dbReference type="OrthoDB" id="10266364at2759"/>
<reference evidence="7 8" key="1">
    <citation type="submission" date="2014-06" db="EMBL/GenBank/DDBJ databases">
        <title>The Genome of the Aflatoxigenic Filamentous Fungus Aspergillus nomius.</title>
        <authorList>
            <person name="Moore M.G."/>
            <person name="Shannon B.M."/>
            <person name="Brian M.M."/>
        </authorList>
    </citation>
    <scope>NUCLEOTIDE SEQUENCE [LARGE SCALE GENOMIC DNA]</scope>
    <source>
        <strain evidence="7 8">NRRL 13137</strain>
    </source>
</reference>
<evidence type="ECO:0000256" key="3">
    <source>
        <dbReference type="ARBA" id="ARBA00022898"/>
    </source>
</evidence>
<name>A0A0L1JEK3_ASPN3</name>
<evidence type="ECO:0000256" key="1">
    <source>
        <dbReference type="ARBA" id="ARBA00001933"/>
    </source>
</evidence>
<protein>
    <submittedName>
        <fullName evidence="7">Putative 1-aminocyclopropane-1-carboxylate deaminase</fullName>
    </submittedName>
</protein>
<proteinExistence type="inferred from homology"/>
<dbReference type="InterPro" id="IPR036052">
    <property type="entry name" value="TrpB-like_PALP_sf"/>
</dbReference>
<evidence type="ECO:0000256" key="4">
    <source>
        <dbReference type="PIRSR" id="PIRSR006278-1"/>
    </source>
</evidence>
<keyword evidence="3 5" id="KW-0663">Pyridoxal phosphate</keyword>
<dbReference type="RefSeq" id="XP_015411143.1">
    <property type="nucleotide sequence ID" value="XM_015547311.1"/>
</dbReference>
<dbReference type="GO" id="GO:0019148">
    <property type="term" value="F:D-cysteine desulfhydrase activity"/>
    <property type="evidence" value="ECO:0007669"/>
    <property type="project" value="TreeGrafter"/>
</dbReference>
<dbReference type="PANTHER" id="PTHR43780">
    <property type="entry name" value="1-AMINOCYCLOPROPANE-1-CARBOXYLATE DEAMINASE-RELATED"/>
    <property type="match status" value="1"/>
</dbReference>
<dbReference type="PANTHER" id="PTHR43780:SF2">
    <property type="entry name" value="1-AMINOCYCLOPROPANE-1-CARBOXYLATE DEAMINASE-RELATED"/>
    <property type="match status" value="1"/>
</dbReference>
<feature type="active site" description="Nucleophile" evidence="4">
    <location>
        <position position="104"/>
    </location>
</feature>
<dbReference type="Gene3D" id="3.40.50.1100">
    <property type="match status" value="2"/>
</dbReference>
<comment type="caution">
    <text evidence="7">The sequence shown here is derived from an EMBL/GenBank/DDBJ whole genome shotgun (WGS) entry which is preliminary data.</text>
</comment>
<keyword evidence="8" id="KW-1185">Reference proteome</keyword>
<accession>A0A0L1JEK3</accession>
<feature type="domain" description="Tryptophan synthase beta chain-like PALP" evidence="6">
    <location>
        <begin position="22"/>
        <end position="365"/>
    </location>
</feature>
<comment type="similarity">
    <text evidence="2">Belongs to the ACC deaminase/D-cysteine desulfhydrase family.</text>
</comment>
<dbReference type="SUPFAM" id="SSF53686">
    <property type="entry name" value="Tryptophan synthase beta subunit-like PLP-dependent enzymes"/>
    <property type="match status" value="1"/>
</dbReference>
<dbReference type="InterPro" id="IPR027278">
    <property type="entry name" value="ACCD_DCysDesulf"/>
</dbReference>
<dbReference type="GeneID" id="26803858"/>